<feature type="region of interest" description="Disordered" evidence="1">
    <location>
        <begin position="238"/>
        <end position="268"/>
    </location>
</feature>
<accession>A0A2B4REZ2</accession>
<keyword evidence="2" id="KW-0472">Membrane</keyword>
<dbReference type="PANTHER" id="PTHR37984:SF8">
    <property type="entry name" value="CCHC-TYPE DOMAIN-CONTAINING PROTEIN"/>
    <property type="match status" value="1"/>
</dbReference>
<protein>
    <submittedName>
        <fullName evidence="4">Retrovirus-related Pol polyprotein from transposon 17.6</fullName>
    </submittedName>
</protein>
<feature type="transmembrane region" description="Helical" evidence="2">
    <location>
        <begin position="514"/>
        <end position="535"/>
    </location>
</feature>
<comment type="caution">
    <text evidence="4">The sequence shown here is derived from an EMBL/GenBank/DDBJ whole genome shotgun (WGS) entry which is preliminary data.</text>
</comment>
<evidence type="ECO:0000313" key="4">
    <source>
        <dbReference type="EMBL" id="PFX16934.1"/>
    </source>
</evidence>
<feature type="domain" description="Reverse transcriptase/retrotransposon-derived protein RNase H-like" evidence="3">
    <location>
        <begin position="619"/>
        <end position="713"/>
    </location>
</feature>
<dbReference type="Pfam" id="PF17919">
    <property type="entry name" value="RT_RNaseH_2"/>
    <property type="match status" value="1"/>
</dbReference>
<keyword evidence="2" id="KW-1133">Transmembrane helix</keyword>
<dbReference type="InterPro" id="IPR041577">
    <property type="entry name" value="RT_RNaseH_2"/>
</dbReference>
<dbReference type="SUPFAM" id="SSF56672">
    <property type="entry name" value="DNA/RNA polymerases"/>
    <property type="match status" value="1"/>
</dbReference>
<evidence type="ECO:0000256" key="1">
    <source>
        <dbReference type="SAM" id="MobiDB-lite"/>
    </source>
</evidence>
<dbReference type="InterPro" id="IPR050951">
    <property type="entry name" value="Retrovirus_Pol_polyprotein"/>
</dbReference>
<name>A0A2B4REZ2_STYPI</name>
<dbReference type="PANTHER" id="PTHR37984">
    <property type="entry name" value="PROTEIN CBG26694"/>
    <property type="match status" value="1"/>
</dbReference>
<evidence type="ECO:0000259" key="3">
    <source>
        <dbReference type="Pfam" id="PF17919"/>
    </source>
</evidence>
<organism evidence="4 5">
    <name type="scientific">Stylophora pistillata</name>
    <name type="common">Smooth cauliflower coral</name>
    <dbReference type="NCBI Taxonomy" id="50429"/>
    <lineage>
        <taxon>Eukaryota</taxon>
        <taxon>Metazoa</taxon>
        <taxon>Cnidaria</taxon>
        <taxon>Anthozoa</taxon>
        <taxon>Hexacorallia</taxon>
        <taxon>Scleractinia</taxon>
        <taxon>Astrocoeniina</taxon>
        <taxon>Pocilloporidae</taxon>
        <taxon>Stylophora</taxon>
    </lineage>
</organism>
<dbReference type="AlphaFoldDB" id="A0A2B4REZ2"/>
<dbReference type="Proteomes" id="UP000225706">
    <property type="component" value="Unassembled WGS sequence"/>
</dbReference>
<sequence length="734" mass="82183">MAEFAGLPIPTMDWPSPDAPQAFKRFKARCELYFSGPLKEKSGEEQISYLLIWSCDDGIELVSTWALSNQEKKKLDTYWTRFESYLSPKSNFRLSRYKLRTPKQEPGESVDSFVKKIRILVEECRFTSPDEHIIDALIFGSNSKRTQTKLLDKDATLTLDIAQTEEVTSNQIKEISPGTSTHVDALNCGPPIRPRGPIIRLCRCCGTEHDISEQSFCPAYGSKCGACGKENHWRKVCRSSKPDKKGKAKHVRPKPPKPPKGKSDRKKHFHCVEARDKREDSPQTSVPDQLYFHTLLTLALRETLSFWVRTNHSSQMHPVTPVAFLLSSHHLAPSSLRLVDILLVIMALVYSNWITVSCESCPFRVVDADGPTIPGLPTCTDLNLVTMNFSITSHEGTPRPSTTPRPICHPDPAAEEQVLKQFKDCFEGVGSFQGEYRITVDPAVPPVVHPPRRVPEALREPLRKELDSLVEQGILAKVTEPTKKYFKGKWTKPLVTYRASLELQMTLLSTATTLILAIMTKIFVLFFSVLMRLVFASTWTSVNSGALKFLSLGHIIGAAGLQPDPRKIDSILSMDPSTSLADLQTFLGMVQFLSRFIPDLASIAASLWALTKKTSEFFWSPEHQSAVDRIKKAVMAPASLQYFNSSQPVTIKVDASQRGLGAILLQANGPVEFSSKLLTATESHYSNIEREMLAVLFGLEKFHYYAHGRPVVVESNHKPLEAIFKKYLSSAPPR</sequence>
<feature type="compositionally biased region" description="Basic residues" evidence="1">
    <location>
        <begin position="246"/>
        <end position="268"/>
    </location>
</feature>
<dbReference type="FunFam" id="3.30.70.270:FF:000063">
    <property type="entry name" value="Zinc knuckle domaincontaining protein"/>
    <property type="match status" value="1"/>
</dbReference>
<keyword evidence="5" id="KW-1185">Reference proteome</keyword>
<evidence type="ECO:0000256" key="2">
    <source>
        <dbReference type="SAM" id="Phobius"/>
    </source>
</evidence>
<dbReference type="InterPro" id="IPR043128">
    <property type="entry name" value="Rev_trsase/Diguanyl_cyclase"/>
</dbReference>
<evidence type="ECO:0000313" key="5">
    <source>
        <dbReference type="Proteomes" id="UP000225706"/>
    </source>
</evidence>
<dbReference type="OrthoDB" id="5987901at2759"/>
<dbReference type="EMBL" id="LSMT01000508">
    <property type="protein sequence ID" value="PFX16934.1"/>
    <property type="molecule type" value="Genomic_DNA"/>
</dbReference>
<gene>
    <name evidence="4" type="primary">pol</name>
    <name evidence="4" type="ORF">AWC38_SpisGene18768</name>
</gene>
<reference evidence="5" key="1">
    <citation type="journal article" date="2017" name="bioRxiv">
        <title>Comparative analysis of the genomes of Stylophora pistillata and Acropora digitifera provides evidence for extensive differences between species of corals.</title>
        <authorList>
            <person name="Voolstra C.R."/>
            <person name="Li Y."/>
            <person name="Liew Y.J."/>
            <person name="Baumgarten S."/>
            <person name="Zoccola D."/>
            <person name="Flot J.-F."/>
            <person name="Tambutte S."/>
            <person name="Allemand D."/>
            <person name="Aranda M."/>
        </authorList>
    </citation>
    <scope>NUCLEOTIDE SEQUENCE [LARGE SCALE GENOMIC DNA]</scope>
</reference>
<proteinExistence type="predicted"/>
<keyword evidence="2" id="KW-0812">Transmembrane</keyword>
<dbReference type="InterPro" id="IPR043502">
    <property type="entry name" value="DNA/RNA_pol_sf"/>
</dbReference>
<dbReference type="STRING" id="50429.A0A2B4REZ2"/>
<dbReference type="Gene3D" id="3.30.70.270">
    <property type="match status" value="1"/>
</dbReference>